<organism evidence="1 2">
    <name type="scientific">Haemophilus parahaemolyticus</name>
    <dbReference type="NCBI Taxonomy" id="735"/>
    <lineage>
        <taxon>Bacteria</taxon>
        <taxon>Pseudomonadati</taxon>
        <taxon>Pseudomonadota</taxon>
        <taxon>Gammaproteobacteria</taxon>
        <taxon>Pasteurellales</taxon>
        <taxon>Pasteurellaceae</taxon>
        <taxon>Haemophilus</taxon>
    </lineage>
</organism>
<dbReference type="RefSeq" id="WP_111313739.1">
    <property type="nucleotide sequence ID" value="NZ_QEQD01000018.1"/>
</dbReference>
<evidence type="ECO:0000313" key="2">
    <source>
        <dbReference type="Proteomes" id="UP000253999"/>
    </source>
</evidence>
<reference evidence="1 2" key="1">
    <citation type="submission" date="2018-05" db="EMBL/GenBank/DDBJ databases">
        <title>Draft Genome Sequences for a Diverse set of 7 Haemophilus Species.</title>
        <authorList>
            <person name="Nichols M."/>
            <person name="Topaz N."/>
            <person name="Wang X."/>
            <person name="Wang X."/>
            <person name="Boxrud D."/>
        </authorList>
    </citation>
    <scope>NUCLEOTIDE SEQUENCE [LARGE SCALE GENOMIC DNA]</scope>
    <source>
        <strain evidence="1 2">C2010039593</strain>
    </source>
</reference>
<name>A0A369Z3Q9_HAEPH</name>
<proteinExistence type="predicted"/>
<sequence>MKSYIFNFLSLNAGKKAIYSIIAPSEQIARAKLCKKSRQNGRLLLVRRERNSFPTLHLATTFTALSGFGVWYA</sequence>
<dbReference type="AlphaFoldDB" id="A0A369Z3Q9"/>
<protein>
    <submittedName>
        <fullName evidence="1">Uncharacterized protein</fullName>
    </submittedName>
</protein>
<accession>A0A369Z3Q9</accession>
<evidence type="ECO:0000313" key="1">
    <source>
        <dbReference type="EMBL" id="RDE99552.1"/>
    </source>
</evidence>
<dbReference type="EMBL" id="QEQD01000018">
    <property type="protein sequence ID" value="RDE99552.1"/>
    <property type="molecule type" value="Genomic_DNA"/>
</dbReference>
<gene>
    <name evidence="1" type="ORF">DPV98_10780</name>
</gene>
<dbReference type="Proteomes" id="UP000253999">
    <property type="component" value="Unassembled WGS sequence"/>
</dbReference>
<comment type="caution">
    <text evidence="1">The sequence shown here is derived from an EMBL/GenBank/DDBJ whole genome shotgun (WGS) entry which is preliminary data.</text>
</comment>